<reference evidence="2" key="1">
    <citation type="submission" date="2020-05" db="UniProtKB">
        <authorList>
            <consortium name="EnsemblMetazoa"/>
        </authorList>
    </citation>
    <scope>IDENTIFICATION</scope>
    <source>
        <strain evidence="2">MAF</strain>
    </source>
</reference>
<organism evidence="2 3">
    <name type="scientific">Anopheles merus</name>
    <name type="common">Mosquito</name>
    <dbReference type="NCBI Taxonomy" id="30066"/>
    <lineage>
        <taxon>Eukaryota</taxon>
        <taxon>Metazoa</taxon>
        <taxon>Ecdysozoa</taxon>
        <taxon>Arthropoda</taxon>
        <taxon>Hexapoda</taxon>
        <taxon>Insecta</taxon>
        <taxon>Pterygota</taxon>
        <taxon>Neoptera</taxon>
        <taxon>Endopterygota</taxon>
        <taxon>Diptera</taxon>
        <taxon>Nematocera</taxon>
        <taxon>Culicoidea</taxon>
        <taxon>Culicidae</taxon>
        <taxon>Anophelinae</taxon>
        <taxon>Anopheles</taxon>
    </lineage>
</organism>
<keyword evidence="1" id="KW-0732">Signal</keyword>
<dbReference type="AlphaFoldDB" id="A0A182UNH2"/>
<evidence type="ECO:0000256" key="1">
    <source>
        <dbReference type="SAM" id="SignalP"/>
    </source>
</evidence>
<evidence type="ECO:0000313" key="3">
    <source>
        <dbReference type="Proteomes" id="UP000075903"/>
    </source>
</evidence>
<evidence type="ECO:0000313" key="2">
    <source>
        <dbReference type="EnsemblMetazoa" id="AMEM000913-PA"/>
    </source>
</evidence>
<feature type="signal peptide" evidence="1">
    <location>
        <begin position="1"/>
        <end position="25"/>
    </location>
</feature>
<name>A0A182UNH2_ANOME</name>
<keyword evidence="3" id="KW-1185">Reference proteome</keyword>
<feature type="chain" id="PRO_5008138373" evidence="1">
    <location>
        <begin position="26"/>
        <end position="434"/>
    </location>
</feature>
<dbReference type="Proteomes" id="UP000075903">
    <property type="component" value="Unassembled WGS sequence"/>
</dbReference>
<dbReference type="EnsemblMetazoa" id="AMEM000913-RA">
    <property type="protein sequence ID" value="AMEM000913-PA"/>
    <property type="gene ID" value="AMEM000913"/>
</dbReference>
<protein>
    <submittedName>
        <fullName evidence="2">Uncharacterized protein</fullName>
    </submittedName>
</protein>
<accession>A0A182UNH2</accession>
<proteinExistence type="predicted"/>
<sequence length="434" mass="43600">MSLSYSLSVAVNGLLVVAPCWPCCGSAGCSTLPSELGVIAGGGSGLNGCGVWLYDGPATKAGVAPAIGVKVQVGAGADVPTFSGCWVAAGANIGAGAAATTGAAGAGAGLKGVIFGGKLWGGGAAAAAAGTKVGTGAGEGARTGASTARDGLNGWYCIEDCEYCCCDSVEDAWNCCVEEKDEYIWVGAVICLVKVDEDEETVGGGRYDRYTWHTGGSSAARAPNDPNAFGVDHSRSIAMASADGRGEVLRARVTSDMLAGLGFRTLLLPGGAGGNLGASVATDWNSVPIGGVGIVSGWGFKRETALIGLVPSVTVGTVGVCVRCDRRNGGSLGKLILCSMRIVASVVRRVSVTIVDSVVGPCSFASLAYSCRALNPPPSPSSASSERGCPGVGGCANEREIWRICGGELCDEVADKYYWAGEEGEGTILQDTVI</sequence>
<dbReference type="VEuPathDB" id="VectorBase:AMEM000913"/>